<organism evidence="4 5">
    <name type="scientific">Dongia soli</name>
    <dbReference type="NCBI Taxonomy" id="600628"/>
    <lineage>
        <taxon>Bacteria</taxon>
        <taxon>Pseudomonadati</taxon>
        <taxon>Pseudomonadota</taxon>
        <taxon>Alphaproteobacteria</taxon>
        <taxon>Rhodospirillales</taxon>
        <taxon>Dongiaceae</taxon>
        <taxon>Dongia</taxon>
    </lineage>
</organism>
<evidence type="ECO:0000259" key="3">
    <source>
        <dbReference type="PROSITE" id="PS51635"/>
    </source>
</evidence>
<keyword evidence="1 2" id="KW-0443">Lipid metabolism</keyword>
<dbReference type="InterPro" id="IPR016035">
    <property type="entry name" value="Acyl_Trfase/lysoPLipase"/>
</dbReference>
<protein>
    <submittedName>
        <fullName evidence="4">Patatin-like phospholipase family protein</fullName>
    </submittedName>
</protein>
<feature type="short sequence motif" description="DGA/G" evidence="2">
    <location>
        <begin position="287"/>
        <end position="289"/>
    </location>
</feature>
<comment type="caution">
    <text evidence="4">The sequence shown here is derived from an EMBL/GenBank/DDBJ whole genome shotgun (WGS) entry which is preliminary data.</text>
</comment>
<dbReference type="PROSITE" id="PS51635">
    <property type="entry name" value="PNPLA"/>
    <property type="match status" value="1"/>
</dbReference>
<name>A0ABU5EET0_9PROT</name>
<dbReference type="Gene3D" id="3.40.1090.10">
    <property type="entry name" value="Cytosolic phospholipase A2 catalytic domain"/>
    <property type="match status" value="1"/>
</dbReference>
<keyword evidence="2" id="KW-0378">Hydrolase</keyword>
<evidence type="ECO:0000313" key="4">
    <source>
        <dbReference type="EMBL" id="MDY0884837.1"/>
    </source>
</evidence>
<evidence type="ECO:0000256" key="1">
    <source>
        <dbReference type="ARBA" id="ARBA00023098"/>
    </source>
</evidence>
<dbReference type="RefSeq" id="WP_320509910.1">
    <property type="nucleotide sequence ID" value="NZ_JAXCLW010000006.1"/>
</dbReference>
<dbReference type="SUPFAM" id="SSF52151">
    <property type="entry name" value="FabD/lysophospholipase-like"/>
    <property type="match status" value="1"/>
</dbReference>
<evidence type="ECO:0000256" key="2">
    <source>
        <dbReference type="PROSITE-ProRule" id="PRU01161"/>
    </source>
</evidence>
<dbReference type="InterPro" id="IPR002641">
    <property type="entry name" value="PNPLA_dom"/>
</dbReference>
<dbReference type="Proteomes" id="UP001279642">
    <property type="component" value="Unassembled WGS sequence"/>
</dbReference>
<feature type="domain" description="PNPLA" evidence="3">
    <location>
        <begin position="108"/>
        <end position="301"/>
    </location>
</feature>
<proteinExistence type="predicted"/>
<sequence>MIKTTCRSASRRMAIAKHHSHLRLKTCTPLIVALLFLAGCAELLRDPAPPTGMPIQPDGFDHVRYYPIGGELDKPSSEIPLALDRAYLNETPDNYEFSPDGVPIYNYLAVSGGGSDGAFGAGLLNGWSKHGGRPQFKIVTGVSTGSLIAPFAFLGPDYDEQLKKAYTTISAEHIAIAHDLFALIWAESLSDNKPFQELVSGFVDDKMLDRIAAEHAKGRRLLVLTTDLDREQPVIWDMGAIASSKSKDRLKLFRNVLIASASIPTIFPPVMLKVTIDGKQRDEMHVDGGVFAQSFFVGNQINIKEIVHEAHPDWQKPAVQRLYVIRNGWITPKPEIVKRSLADISMHSINTLLKVSGINDLYRLYVGDLGGELELRYIAIPKTYVPLTMEQFNQQEMIREFNFGEKMAMGGIQWRRLPPGYRP</sequence>
<dbReference type="Pfam" id="PF01734">
    <property type="entry name" value="Patatin"/>
    <property type="match status" value="1"/>
</dbReference>
<feature type="active site" description="Proton acceptor" evidence="2">
    <location>
        <position position="287"/>
    </location>
</feature>
<evidence type="ECO:0000313" key="5">
    <source>
        <dbReference type="Proteomes" id="UP001279642"/>
    </source>
</evidence>
<reference evidence="4 5" key="1">
    <citation type="journal article" date="2016" name="Antonie Van Leeuwenhoek">
        <title>Dongia soli sp. nov., isolated from soil from Dokdo, Korea.</title>
        <authorList>
            <person name="Kim D.U."/>
            <person name="Lee H."/>
            <person name="Kim H."/>
            <person name="Kim S.G."/>
            <person name="Ka J.O."/>
        </authorList>
    </citation>
    <scope>NUCLEOTIDE SEQUENCE [LARGE SCALE GENOMIC DNA]</scope>
    <source>
        <strain evidence="4 5">D78</strain>
    </source>
</reference>
<dbReference type="EMBL" id="JAXCLW010000006">
    <property type="protein sequence ID" value="MDY0884837.1"/>
    <property type="molecule type" value="Genomic_DNA"/>
</dbReference>
<keyword evidence="5" id="KW-1185">Reference proteome</keyword>
<feature type="active site" description="Nucleophile" evidence="2">
    <location>
        <position position="143"/>
    </location>
</feature>
<gene>
    <name evidence="4" type="ORF">SMD27_18480</name>
</gene>
<accession>A0ABU5EET0</accession>
<keyword evidence="2" id="KW-0442">Lipid degradation</keyword>
<feature type="short sequence motif" description="GXSXG" evidence="2">
    <location>
        <begin position="141"/>
        <end position="145"/>
    </location>
</feature>
<feature type="short sequence motif" description="GXGXXG" evidence="2">
    <location>
        <begin position="112"/>
        <end position="117"/>
    </location>
</feature>